<gene>
    <name evidence="1" type="ORF">PV08_02617</name>
</gene>
<dbReference type="GeneID" id="27329700"/>
<dbReference type="STRING" id="91928.A0A0D2C3W3"/>
<keyword evidence="2" id="KW-1185">Reference proteome</keyword>
<name>A0A0D2C3W3_9EURO</name>
<dbReference type="InterPro" id="IPR010856">
    <property type="entry name" value="Gig2-like"/>
</dbReference>
<proteinExistence type="predicted"/>
<dbReference type="VEuPathDB" id="FungiDB:PV08_02617"/>
<protein>
    <recommendedName>
        <fullName evidence="3">DUF1479 domain protein</fullName>
    </recommendedName>
</protein>
<accession>A0A0D2C3W3</accession>
<dbReference type="Gene3D" id="2.60.120.330">
    <property type="entry name" value="B-lactam Antibiotic, Isopenicillin N Synthase, Chain"/>
    <property type="match status" value="1"/>
</dbReference>
<evidence type="ECO:0008006" key="3">
    <source>
        <dbReference type="Google" id="ProtNLM"/>
    </source>
</evidence>
<organism evidence="1 2">
    <name type="scientific">Exophiala spinifera</name>
    <dbReference type="NCBI Taxonomy" id="91928"/>
    <lineage>
        <taxon>Eukaryota</taxon>
        <taxon>Fungi</taxon>
        <taxon>Dikarya</taxon>
        <taxon>Ascomycota</taxon>
        <taxon>Pezizomycotina</taxon>
        <taxon>Eurotiomycetes</taxon>
        <taxon>Chaetothyriomycetidae</taxon>
        <taxon>Chaetothyriales</taxon>
        <taxon>Herpotrichiellaceae</taxon>
        <taxon>Exophiala</taxon>
    </lineage>
</organism>
<dbReference type="RefSeq" id="XP_016238545.1">
    <property type="nucleotide sequence ID" value="XM_016376975.1"/>
</dbReference>
<dbReference type="HOGENOM" id="CLU_011148_0_0_1"/>
<dbReference type="SUPFAM" id="SSF51197">
    <property type="entry name" value="Clavaminate synthase-like"/>
    <property type="match status" value="1"/>
</dbReference>
<dbReference type="AlphaFoldDB" id="A0A0D2C3W3"/>
<dbReference type="PANTHER" id="PTHR30613">
    <property type="entry name" value="UNCHARACTERIZED PROTEIN YBIU-RELATED"/>
    <property type="match status" value="1"/>
</dbReference>
<dbReference type="PANTHER" id="PTHR30613:SF1">
    <property type="entry name" value="DUF1479 DOMAIN PROTEIN (AFU_ORTHOLOGUE AFUA_5G09280)"/>
    <property type="match status" value="1"/>
</dbReference>
<reference evidence="1 2" key="1">
    <citation type="submission" date="2015-01" db="EMBL/GenBank/DDBJ databases">
        <title>The Genome Sequence of Exophiala spinifera CBS89968.</title>
        <authorList>
            <consortium name="The Broad Institute Genomics Platform"/>
            <person name="Cuomo C."/>
            <person name="de Hoog S."/>
            <person name="Gorbushina A."/>
            <person name="Stielow B."/>
            <person name="Teixiera M."/>
            <person name="Abouelleil A."/>
            <person name="Chapman S.B."/>
            <person name="Priest M."/>
            <person name="Young S.K."/>
            <person name="Wortman J."/>
            <person name="Nusbaum C."/>
            <person name="Birren B."/>
        </authorList>
    </citation>
    <scope>NUCLEOTIDE SEQUENCE [LARGE SCALE GENOMIC DNA]</scope>
    <source>
        <strain evidence="1 2">CBS 89968</strain>
    </source>
</reference>
<dbReference type="Proteomes" id="UP000053328">
    <property type="component" value="Unassembled WGS sequence"/>
</dbReference>
<dbReference type="EMBL" id="KN847493">
    <property type="protein sequence ID" value="KIW18329.1"/>
    <property type="molecule type" value="Genomic_DNA"/>
</dbReference>
<sequence>MPGKLVSSWPDWPEFTASKAETGDDLIAFKKAIVDQYGQEALVKSWLKVCKELESVTDNIAELGSSVIPEVSFDDVFTMSAEKKEELKNVGCFVVRGVFSEEQADEWFSNLKEYVAANRASIGGWPAETPFILNLYFSPSQIAARSHPNQLKLSAELNSWWHDDEGTTTPEPLSYADGVRIRPPGVPFLGLGPHIDAGSLSRWADPMYRSFYDAVFSGRPEELDSYDLTTRKKANQAMFPGSAHSRVFRSFQGWTALTSAGPGEGSLMLYPNIKWAMSYLLLRPFFQAPADEADVMDASKWTFDADRSWFPGTFKDDSQLLSPSSHPHLRLRECMVGIPRMAPGDTVWWHADMCHAVEVDHNGDHEASVAYIAATPRTEQNMSYIKGQLQDMLNGIPPEDFRNGSAEKDFKMFTGEKSNLGGEAGRRAMGFDLIEV</sequence>
<dbReference type="Pfam" id="PF07350">
    <property type="entry name" value="Gig2-like"/>
    <property type="match status" value="1"/>
</dbReference>
<evidence type="ECO:0000313" key="2">
    <source>
        <dbReference type="Proteomes" id="UP000053328"/>
    </source>
</evidence>
<dbReference type="InterPro" id="IPR027443">
    <property type="entry name" value="IPNS-like_sf"/>
</dbReference>
<dbReference type="OrthoDB" id="8249012at2759"/>
<evidence type="ECO:0000313" key="1">
    <source>
        <dbReference type="EMBL" id="KIW18329.1"/>
    </source>
</evidence>